<dbReference type="KEGG" id="afy:BW247_13285"/>
<reference evidence="2 3" key="1">
    <citation type="submission" date="2017-01" db="EMBL/GenBank/DDBJ databases">
        <title>Draft sequence of Acidihalobacter ferrooxidans strain DSM 14175 (strain V8).</title>
        <authorList>
            <person name="Khaleque H.N."/>
            <person name="Ramsay J.P."/>
            <person name="Murphy R.J.T."/>
            <person name="Kaksonen A.H."/>
            <person name="Boxall N.J."/>
            <person name="Watkin E.L.J."/>
        </authorList>
    </citation>
    <scope>NUCLEOTIDE SEQUENCE [LARGE SCALE GENOMIC DNA]</scope>
    <source>
        <strain evidence="2 3">V8</strain>
    </source>
</reference>
<protein>
    <submittedName>
        <fullName evidence="2">Methyltransferase type 11</fullName>
    </submittedName>
</protein>
<dbReference type="Proteomes" id="UP000243807">
    <property type="component" value="Chromosome"/>
</dbReference>
<evidence type="ECO:0000259" key="1">
    <source>
        <dbReference type="Pfam" id="PF13649"/>
    </source>
</evidence>
<dbReference type="SUPFAM" id="SSF46785">
    <property type="entry name" value="Winged helix' DNA-binding domain"/>
    <property type="match status" value="1"/>
</dbReference>
<dbReference type="InterPro" id="IPR036388">
    <property type="entry name" value="WH-like_DNA-bd_sf"/>
</dbReference>
<dbReference type="GO" id="GO:0008168">
    <property type="term" value="F:methyltransferase activity"/>
    <property type="evidence" value="ECO:0007669"/>
    <property type="project" value="UniProtKB-KW"/>
</dbReference>
<feature type="domain" description="Methyltransferase" evidence="1">
    <location>
        <begin position="173"/>
        <end position="268"/>
    </location>
</feature>
<name>A0A1P8ULS5_9GAMM</name>
<dbReference type="Gene3D" id="3.40.50.150">
    <property type="entry name" value="Vaccinia Virus protein VP39"/>
    <property type="match status" value="1"/>
</dbReference>
<dbReference type="EMBL" id="CP019434">
    <property type="protein sequence ID" value="APZ44714.1"/>
    <property type="molecule type" value="Genomic_DNA"/>
</dbReference>
<dbReference type="Pfam" id="PF13649">
    <property type="entry name" value="Methyltransf_25"/>
    <property type="match status" value="1"/>
</dbReference>
<dbReference type="STRING" id="1765967.BW247_13285"/>
<dbReference type="OrthoDB" id="9801363at2"/>
<dbReference type="SUPFAM" id="SSF53335">
    <property type="entry name" value="S-adenosyl-L-methionine-dependent methyltransferases"/>
    <property type="match status" value="1"/>
</dbReference>
<dbReference type="InterPro" id="IPR041698">
    <property type="entry name" value="Methyltransf_25"/>
</dbReference>
<keyword evidence="2" id="KW-0808">Transferase</keyword>
<dbReference type="InterPro" id="IPR029063">
    <property type="entry name" value="SAM-dependent_MTases_sf"/>
</dbReference>
<dbReference type="PANTHER" id="PTHR45128">
    <property type="entry name" value="METHYLTRANSFERASE TYPE 11"/>
    <property type="match status" value="1"/>
</dbReference>
<dbReference type="CDD" id="cd02440">
    <property type="entry name" value="AdoMet_MTases"/>
    <property type="match status" value="1"/>
</dbReference>
<keyword evidence="3" id="KW-1185">Reference proteome</keyword>
<accession>A0A1P8ULS5</accession>
<keyword evidence="2" id="KW-0489">Methyltransferase</keyword>
<gene>
    <name evidence="2" type="ORF">BW247_13285</name>
</gene>
<dbReference type="GO" id="GO:0032259">
    <property type="term" value="P:methylation"/>
    <property type="evidence" value="ECO:0007669"/>
    <property type="project" value="UniProtKB-KW"/>
</dbReference>
<evidence type="ECO:0000313" key="2">
    <source>
        <dbReference type="EMBL" id="APZ44714.1"/>
    </source>
</evidence>
<dbReference type="InterPro" id="IPR053173">
    <property type="entry name" value="SAM-binding_MTase"/>
</dbReference>
<dbReference type="Gene3D" id="1.10.10.10">
    <property type="entry name" value="Winged helix-like DNA-binding domain superfamily/Winged helix DNA-binding domain"/>
    <property type="match status" value="1"/>
</dbReference>
<sequence length="342" mass="37482">MSAQLDSIRQDIMRRAQGALSLDIAYIGIANGLLAALAEHGSASARQLARLTEMDAGYVQRWCDAAYAFELLEESAPDEFRLAPLGRAFLPDTPGTAMPFAVQAVLSAHMAERAAGLMRTGERPGERTLAERETILPWFGPMLEHQFGPLLEKQVIDAVPVFDAVNARGGLAVDLGCGNGWYLRALACHCPNLRGIGLDGFEENIKQAGALAEQQGLNDRLHFAVGDIYHFHIEEPVDLIAMNRSLHHVWDQKENVFRILREHLSPGGAAVIWEPNWPASRADLRSPSRRGMAFQNLSEHVQGNHFLRPDDIAEQFVSVGLEPSVHFVADGRDVVVTGTLAA</sequence>
<evidence type="ECO:0000313" key="3">
    <source>
        <dbReference type="Proteomes" id="UP000243807"/>
    </source>
</evidence>
<proteinExistence type="predicted"/>
<dbReference type="AlphaFoldDB" id="A0A1P8ULS5"/>
<dbReference type="InterPro" id="IPR036390">
    <property type="entry name" value="WH_DNA-bd_sf"/>
</dbReference>
<organism evidence="2 3">
    <name type="scientific">Acidihalobacter ferrooxydans</name>
    <dbReference type="NCBI Taxonomy" id="1765967"/>
    <lineage>
        <taxon>Bacteria</taxon>
        <taxon>Pseudomonadati</taxon>
        <taxon>Pseudomonadota</taxon>
        <taxon>Gammaproteobacteria</taxon>
        <taxon>Chromatiales</taxon>
        <taxon>Ectothiorhodospiraceae</taxon>
        <taxon>Acidihalobacter</taxon>
    </lineage>
</organism>